<comment type="caution">
    <text evidence="2">The sequence shown here is derived from an EMBL/GenBank/DDBJ whole genome shotgun (WGS) entry which is preliminary data.</text>
</comment>
<proteinExistence type="predicted"/>
<accession>A0A8J2YGU3</accession>
<protein>
    <submittedName>
        <fullName evidence="2">Uncharacterized protein</fullName>
    </submittedName>
</protein>
<gene>
    <name evidence="2" type="ORF">GCM10007276_18490</name>
</gene>
<reference evidence="2" key="2">
    <citation type="submission" date="2020-09" db="EMBL/GenBank/DDBJ databases">
        <authorList>
            <person name="Sun Q."/>
            <person name="Sedlacek I."/>
        </authorList>
    </citation>
    <scope>NUCLEOTIDE SEQUENCE</scope>
    <source>
        <strain evidence="2">CCM 7684</strain>
    </source>
</reference>
<reference evidence="2" key="1">
    <citation type="journal article" date="2014" name="Int. J. Syst. Evol. Microbiol.">
        <title>Complete genome sequence of Corynebacterium casei LMG S-19264T (=DSM 44701T), isolated from a smear-ripened cheese.</title>
        <authorList>
            <consortium name="US DOE Joint Genome Institute (JGI-PGF)"/>
            <person name="Walter F."/>
            <person name="Albersmeier A."/>
            <person name="Kalinowski J."/>
            <person name="Ruckert C."/>
        </authorList>
    </citation>
    <scope>NUCLEOTIDE SEQUENCE</scope>
    <source>
        <strain evidence="2">CCM 7684</strain>
    </source>
</reference>
<name>A0A8J2YGU3_9RHOB</name>
<feature type="region of interest" description="Disordered" evidence="1">
    <location>
        <begin position="44"/>
        <end position="101"/>
    </location>
</feature>
<sequence>MPRAQGLKGILHTDHQEVRGIGAQFGKPRRMQRAIFLHGTGLLHPYDLPPGRAGAQRQRQGEAMRRSAVRHGPGENLMEGRTRQATSEGFIQNRDSERNTP</sequence>
<organism evidence="2 3">
    <name type="scientific">Agaricicola taiwanensis</name>
    <dbReference type="NCBI Taxonomy" id="591372"/>
    <lineage>
        <taxon>Bacteria</taxon>
        <taxon>Pseudomonadati</taxon>
        <taxon>Pseudomonadota</taxon>
        <taxon>Alphaproteobacteria</taxon>
        <taxon>Rhodobacterales</taxon>
        <taxon>Paracoccaceae</taxon>
        <taxon>Agaricicola</taxon>
    </lineage>
</organism>
<dbReference type="AlphaFoldDB" id="A0A8J2YGU3"/>
<evidence type="ECO:0000313" key="2">
    <source>
        <dbReference type="EMBL" id="GGE41402.1"/>
    </source>
</evidence>
<dbReference type="EMBL" id="BMCP01000002">
    <property type="protein sequence ID" value="GGE41402.1"/>
    <property type="molecule type" value="Genomic_DNA"/>
</dbReference>
<evidence type="ECO:0000313" key="3">
    <source>
        <dbReference type="Proteomes" id="UP000602745"/>
    </source>
</evidence>
<keyword evidence="3" id="KW-1185">Reference proteome</keyword>
<dbReference type="Proteomes" id="UP000602745">
    <property type="component" value="Unassembled WGS sequence"/>
</dbReference>
<evidence type="ECO:0000256" key="1">
    <source>
        <dbReference type="SAM" id="MobiDB-lite"/>
    </source>
</evidence>